<evidence type="ECO:0000313" key="5">
    <source>
        <dbReference type="Proteomes" id="UP000824246"/>
    </source>
</evidence>
<reference evidence="4" key="1">
    <citation type="journal article" date="2021" name="PeerJ">
        <title>Extensive microbial diversity within the chicken gut microbiome revealed by metagenomics and culture.</title>
        <authorList>
            <person name="Gilroy R."/>
            <person name="Ravi A."/>
            <person name="Getino M."/>
            <person name="Pursley I."/>
            <person name="Horton D.L."/>
            <person name="Alikhan N.F."/>
            <person name="Baker D."/>
            <person name="Gharbi K."/>
            <person name="Hall N."/>
            <person name="Watson M."/>
            <person name="Adriaenssens E.M."/>
            <person name="Foster-Nyarko E."/>
            <person name="Jarju S."/>
            <person name="Secka A."/>
            <person name="Antonio M."/>
            <person name="Oren A."/>
            <person name="Chaudhuri R.R."/>
            <person name="La Ragione R."/>
            <person name="Hildebrand F."/>
            <person name="Pallen M.J."/>
        </authorList>
    </citation>
    <scope>NUCLEOTIDE SEQUENCE</scope>
    <source>
        <strain evidence="4">ChiHjej12B11-16260</strain>
    </source>
</reference>
<proteinExistence type="inferred from homology"/>
<dbReference type="InterPro" id="IPR039566">
    <property type="entry name" value="CvfB_S1_st"/>
</dbReference>
<dbReference type="PANTHER" id="PTHR37296">
    <property type="entry name" value="CONSERVED VIRULENCE FACTOR B"/>
    <property type="match status" value="1"/>
</dbReference>
<evidence type="ECO:0000259" key="2">
    <source>
        <dbReference type="Pfam" id="PF13509"/>
    </source>
</evidence>
<comment type="similarity">
    <text evidence="1">Belongs to the CvfB family.</text>
</comment>
<protein>
    <submittedName>
        <fullName evidence="4">GntR family transcriptional regulator</fullName>
    </submittedName>
</protein>
<dbReference type="Pfam" id="PF17783">
    <property type="entry name" value="WHD_CvfB"/>
    <property type="match status" value="1"/>
</dbReference>
<feature type="domain" description="Conserved virulence factor B first S1" evidence="2">
    <location>
        <begin position="5"/>
        <end position="63"/>
    </location>
</feature>
<evidence type="ECO:0000259" key="3">
    <source>
        <dbReference type="Pfam" id="PF17783"/>
    </source>
</evidence>
<dbReference type="PIRSF" id="PIRSF012524">
    <property type="entry name" value="YitL_S1"/>
    <property type="match status" value="1"/>
</dbReference>
<dbReference type="AlphaFoldDB" id="A0A9D1VTI2"/>
<organism evidence="4 5">
    <name type="scientific">Candidatus Barnesiella excrementipullorum</name>
    <dbReference type="NCBI Taxonomy" id="2838479"/>
    <lineage>
        <taxon>Bacteria</taxon>
        <taxon>Pseudomonadati</taxon>
        <taxon>Bacteroidota</taxon>
        <taxon>Bacteroidia</taxon>
        <taxon>Bacteroidales</taxon>
        <taxon>Barnesiellaceae</taxon>
        <taxon>Barnesiella</taxon>
    </lineage>
</organism>
<dbReference type="EMBL" id="DXFB01000194">
    <property type="protein sequence ID" value="HIX46037.1"/>
    <property type="molecule type" value="Genomic_DNA"/>
</dbReference>
<feature type="domain" description="Conserved virulence factor B-like winged helix" evidence="3">
    <location>
        <begin position="221"/>
        <end position="277"/>
    </location>
</feature>
<dbReference type="InterPro" id="IPR014464">
    <property type="entry name" value="CvfB_fam"/>
</dbReference>
<dbReference type="InterPro" id="IPR040764">
    <property type="entry name" value="CvfB_WH"/>
</dbReference>
<evidence type="ECO:0000256" key="1">
    <source>
        <dbReference type="PIRNR" id="PIRNR012524"/>
    </source>
</evidence>
<dbReference type="PANTHER" id="PTHR37296:SF1">
    <property type="entry name" value="CONSERVED VIRULENCE FACTOR B"/>
    <property type="match status" value="1"/>
</dbReference>
<gene>
    <name evidence="4" type="ORF">H9982_07425</name>
</gene>
<dbReference type="Pfam" id="PF13509">
    <property type="entry name" value="S1_2"/>
    <property type="match status" value="1"/>
</dbReference>
<comment type="caution">
    <text evidence="4">The sequence shown here is derived from an EMBL/GenBank/DDBJ whole genome shotgun (WGS) entry which is preliminary data.</text>
</comment>
<dbReference type="Proteomes" id="UP000824246">
    <property type="component" value="Unassembled WGS sequence"/>
</dbReference>
<dbReference type="Gene3D" id="2.40.50.140">
    <property type="entry name" value="Nucleic acid-binding proteins"/>
    <property type="match status" value="1"/>
</dbReference>
<dbReference type="InterPro" id="IPR036388">
    <property type="entry name" value="WH-like_DNA-bd_sf"/>
</dbReference>
<dbReference type="InterPro" id="IPR012340">
    <property type="entry name" value="NA-bd_OB-fold"/>
</dbReference>
<accession>A0A9D1VTI2</accession>
<evidence type="ECO:0000313" key="4">
    <source>
        <dbReference type="EMBL" id="HIX46037.1"/>
    </source>
</evidence>
<dbReference type="Gene3D" id="1.10.10.10">
    <property type="entry name" value="Winged helix-like DNA-binding domain superfamily/Winged helix DNA-binding domain"/>
    <property type="match status" value="1"/>
</dbReference>
<sequence>MLQPGRYNTLRVVKEVEFGIYLDGSEHGEILMPLKYVPQGTAIDDEIEAFVYYDSEDRLIATTEEPYIMVGEFAFLETKSVNRVGAFLDWGITAKDLLVPFAEQRAPMREGGVYLVYAYIDKASGRIAASAKVDKFLDNEPPTYHINQPVDLLVVQETELGYKVIVDNKHWGMLYRNEIFSPVEPGDYLTGYVRKVRDDDKLDIALQPAGYKKNVDDLSLKIVDALTAAGGFLPYGDKSDAAVIAEQFGCSKKNFKKTIGALYKAHRIVILPEGIKLV</sequence>
<reference evidence="4" key="2">
    <citation type="submission" date="2021-04" db="EMBL/GenBank/DDBJ databases">
        <authorList>
            <person name="Gilroy R."/>
        </authorList>
    </citation>
    <scope>NUCLEOTIDE SEQUENCE</scope>
    <source>
        <strain evidence="4">ChiHjej12B11-16260</strain>
    </source>
</reference>
<name>A0A9D1VTI2_9BACT</name>